<gene>
    <name evidence="5" type="ORF">FHR24_002019</name>
</gene>
<dbReference type="Pfam" id="PF05572">
    <property type="entry name" value="Peptidase_M43"/>
    <property type="match status" value="1"/>
</dbReference>
<feature type="chain" id="PRO_5045224586" evidence="2">
    <location>
        <begin position="25"/>
        <end position="934"/>
    </location>
</feature>
<dbReference type="InterPro" id="IPR013320">
    <property type="entry name" value="ConA-like_dom_sf"/>
</dbReference>
<dbReference type="InterPro" id="IPR008754">
    <property type="entry name" value="Peptidase_M43"/>
</dbReference>
<evidence type="ECO:0000313" key="5">
    <source>
        <dbReference type="EMBL" id="NIJ45551.1"/>
    </source>
</evidence>
<dbReference type="Proteomes" id="UP000745859">
    <property type="component" value="Unassembled WGS sequence"/>
</dbReference>
<dbReference type="Gene3D" id="3.40.390.10">
    <property type="entry name" value="Collagenase (Catalytic Domain)"/>
    <property type="match status" value="1"/>
</dbReference>
<dbReference type="InterPro" id="IPR022409">
    <property type="entry name" value="PKD/Chitinase_dom"/>
</dbReference>
<dbReference type="InterPro" id="IPR026444">
    <property type="entry name" value="Secre_tail"/>
</dbReference>
<dbReference type="SMART" id="SM00089">
    <property type="entry name" value="PKD"/>
    <property type="match status" value="2"/>
</dbReference>
<dbReference type="PANTHER" id="PTHR23282:SF101">
    <property type="entry name" value="MAM DOMAIN-CONTAINING PROTEIN"/>
    <property type="match status" value="1"/>
</dbReference>
<dbReference type="Gene3D" id="2.60.40.10">
    <property type="entry name" value="Immunoglobulins"/>
    <property type="match status" value="2"/>
</dbReference>
<feature type="domain" description="PKD" evidence="4">
    <location>
        <begin position="614"/>
        <end position="654"/>
    </location>
</feature>
<dbReference type="SUPFAM" id="SSF49299">
    <property type="entry name" value="PKD domain"/>
    <property type="match status" value="2"/>
</dbReference>
<dbReference type="NCBIfam" id="NF038128">
    <property type="entry name" value="choice_anch_J"/>
    <property type="match status" value="2"/>
</dbReference>
<dbReference type="InterPro" id="IPR035986">
    <property type="entry name" value="PKD_dom_sf"/>
</dbReference>
<dbReference type="InterPro" id="IPR000998">
    <property type="entry name" value="MAM_dom"/>
</dbReference>
<dbReference type="SMART" id="SM00137">
    <property type="entry name" value="MAM"/>
    <property type="match status" value="1"/>
</dbReference>
<dbReference type="InterPro" id="IPR024079">
    <property type="entry name" value="MetalloPept_cat_dom_sf"/>
</dbReference>
<evidence type="ECO:0000259" key="3">
    <source>
        <dbReference type="PROSITE" id="PS50060"/>
    </source>
</evidence>
<dbReference type="Pfam" id="PF18962">
    <property type="entry name" value="Por_Secre_tail"/>
    <property type="match status" value="1"/>
</dbReference>
<dbReference type="NCBIfam" id="TIGR04183">
    <property type="entry name" value="Por_Secre_tail"/>
    <property type="match status" value="1"/>
</dbReference>
<dbReference type="EMBL" id="JAASQL010000002">
    <property type="protein sequence ID" value="NIJ45551.1"/>
    <property type="molecule type" value="Genomic_DNA"/>
</dbReference>
<dbReference type="RefSeq" id="WP_167187816.1">
    <property type="nucleotide sequence ID" value="NZ_JAASQL010000002.1"/>
</dbReference>
<dbReference type="SUPFAM" id="SSF55486">
    <property type="entry name" value="Metalloproteases ('zincins'), catalytic domain"/>
    <property type="match status" value="1"/>
</dbReference>
<proteinExistence type="predicted"/>
<dbReference type="Gene3D" id="2.60.120.200">
    <property type="match status" value="2"/>
</dbReference>
<organism evidence="5 6">
    <name type="scientific">Wenyingzhuangia heitensis</name>
    <dbReference type="NCBI Taxonomy" id="1487859"/>
    <lineage>
        <taxon>Bacteria</taxon>
        <taxon>Pseudomonadati</taxon>
        <taxon>Bacteroidota</taxon>
        <taxon>Flavobacteriia</taxon>
        <taxon>Flavobacteriales</taxon>
        <taxon>Flavobacteriaceae</taxon>
        <taxon>Wenyingzhuangia</taxon>
    </lineage>
</organism>
<evidence type="ECO:0000256" key="1">
    <source>
        <dbReference type="ARBA" id="ARBA00022729"/>
    </source>
</evidence>
<dbReference type="PROSITE" id="PS50093">
    <property type="entry name" value="PKD"/>
    <property type="match status" value="1"/>
</dbReference>
<evidence type="ECO:0000313" key="6">
    <source>
        <dbReference type="Proteomes" id="UP000745859"/>
    </source>
</evidence>
<feature type="domain" description="MAM" evidence="3">
    <location>
        <begin position="406"/>
        <end position="600"/>
    </location>
</feature>
<dbReference type="SUPFAM" id="SSF49899">
    <property type="entry name" value="Concanavalin A-like lectins/glucanases"/>
    <property type="match status" value="2"/>
</dbReference>
<dbReference type="InterPro" id="IPR000601">
    <property type="entry name" value="PKD_dom"/>
</dbReference>
<evidence type="ECO:0000256" key="2">
    <source>
        <dbReference type="SAM" id="SignalP"/>
    </source>
</evidence>
<feature type="signal peptide" evidence="2">
    <location>
        <begin position="1"/>
        <end position="24"/>
    </location>
</feature>
<dbReference type="InterPro" id="IPR013783">
    <property type="entry name" value="Ig-like_fold"/>
</dbReference>
<sequence length="934" mass="102665">MKQNYTFPKTFILLFFLFSTTIFAQSHDDHNDEDDTRGAVTFQNLFNNNRDEITLYENEFKQKKSKDRAPKVNGVQTVEPQKTSVPIHVIMIKKADGTGNDLTEADIDYSIGTINTYFNEVSLDFFRCDEITYILDDDLFLFGDSGDPDDDEDYLVNNGYIKSQMVNLIVTDLASGNGYAYYPGGRDIIAMDRNVLTNGTTISHEMGHFFGLQHTHNNHDHEDVSKRELIDGSNCSSAGDGFCDTPADPNVQENGNVDANCMYTGTITDANGATFNPDTRNLMSYSRRICRDHFSAEQQARMYAIFTSNVRGDFVCPSLSIDYTTDTTASCNTSLTVQFTDASTGATSWAWDFNNDGITDSTLQNPSYTFSEGEHTVALSISDGSETITKVFYNRKIYVGGKSLPYTQDFDTFVKNEDPVDNWTVIAAASNFKWYVHSGATPTNGTGPKTDASGTSSGVYMYTKSYSFSGETYAAGDVTQLISPCFQTGVSPVLSFKYHMYSSTAASKFGEFYVDVSADGGATWEKTVASFLDPTQDSDTDAYSTASIFLPEYANQIVKIRFRVVRGNTSYNDVAIDDVKFENKSTVDFTADKTEGICLNSLDVSFTNNSILTTGAITSWTWDFNNDGTVDSTEQNPIHTFSVGTFNVKLTVSNGSETLSKIFTDTSILVGAEKTVGYTENFNGFTENQALDSDGWTTIADASGYTWETEIGTTVSGNTGPTADGDGDATTNYMFTEASGFSNTNEAQLISPCVLLGDNTLLKFKYHLYSTAASFGALHVDISTDGGTTFSNTLISYENSVQTANADPFIEEVINLSAYANQMVKIRFRAVRGNTFNNDIAIDNVSFTNDAVLSTDVVTNKNITISPNPVSSVLSVNYPEGKEVAYHIQDMLGQRVLVGQVIHQQINVALLQNGVYFLTIAVDNKQIVKKFVKE</sequence>
<dbReference type="InterPro" id="IPR051560">
    <property type="entry name" value="MAM_domain-containing"/>
</dbReference>
<protein>
    <submittedName>
        <fullName evidence="5">PKD repeat protein</fullName>
    </submittedName>
</protein>
<dbReference type="CDD" id="cd00146">
    <property type="entry name" value="PKD"/>
    <property type="match status" value="2"/>
</dbReference>
<evidence type="ECO:0000259" key="4">
    <source>
        <dbReference type="PROSITE" id="PS50093"/>
    </source>
</evidence>
<dbReference type="PANTHER" id="PTHR23282">
    <property type="entry name" value="APICAL ENDOSOMAL GLYCOPROTEIN PRECURSOR"/>
    <property type="match status" value="1"/>
</dbReference>
<reference evidence="5 6" key="1">
    <citation type="submission" date="2020-03" db="EMBL/GenBank/DDBJ databases">
        <title>Genomic Encyclopedia of Type Strains, Phase IV (KMG-IV): sequencing the most valuable type-strain genomes for metagenomic binning, comparative biology and taxonomic classification.</title>
        <authorList>
            <person name="Goeker M."/>
        </authorList>
    </citation>
    <scope>NUCLEOTIDE SEQUENCE [LARGE SCALE GENOMIC DNA]</scope>
    <source>
        <strain evidence="5 6">DSM 101599</strain>
    </source>
</reference>
<dbReference type="Pfam" id="PF18911">
    <property type="entry name" value="PKD_4"/>
    <property type="match status" value="2"/>
</dbReference>
<name>A0ABX0UDK6_9FLAO</name>
<comment type="caution">
    <text evidence="5">The sequence shown here is derived from an EMBL/GenBank/DDBJ whole genome shotgun (WGS) entry which is preliminary data.</text>
</comment>
<keyword evidence="1 2" id="KW-0732">Signal</keyword>
<feature type="domain" description="MAM" evidence="3">
    <location>
        <begin position="685"/>
        <end position="855"/>
    </location>
</feature>
<accession>A0ABX0UDK6</accession>
<dbReference type="Pfam" id="PF00629">
    <property type="entry name" value="MAM"/>
    <property type="match status" value="2"/>
</dbReference>
<dbReference type="PROSITE" id="PS50060">
    <property type="entry name" value="MAM_2"/>
    <property type="match status" value="2"/>
</dbReference>
<keyword evidence="6" id="KW-1185">Reference proteome</keyword>